<dbReference type="Gene3D" id="3.30.1140.40">
    <property type="entry name" value="Tctex-1"/>
    <property type="match status" value="1"/>
</dbReference>
<reference evidence="2" key="1">
    <citation type="submission" date="2020-02" db="EMBL/GenBank/DDBJ databases">
        <title>Relaxed selection underlies rapid genomic changes in the transitions from sociality to social parasitism in ants.</title>
        <authorList>
            <person name="Bi X."/>
        </authorList>
    </citation>
    <scope>NUCLEOTIDE SEQUENCE</scope>
    <source>
        <strain evidence="2">BGI-DK2013a</strain>
        <tissue evidence="2">Whole body</tissue>
    </source>
</reference>
<dbReference type="CDD" id="cd21451">
    <property type="entry name" value="DLC-like_TCTEX1D"/>
    <property type="match status" value="1"/>
</dbReference>
<dbReference type="Pfam" id="PF03645">
    <property type="entry name" value="Tctex-1"/>
    <property type="match status" value="1"/>
</dbReference>
<dbReference type="GO" id="GO:0045505">
    <property type="term" value="F:dynein intermediate chain binding"/>
    <property type="evidence" value="ECO:0007669"/>
    <property type="project" value="TreeGrafter"/>
</dbReference>
<gene>
    <name evidence="2" type="primary">Tctex1d1</name>
    <name evidence="2" type="ORF">G6Z75_0012365</name>
</gene>
<evidence type="ECO:0000313" key="2">
    <source>
        <dbReference type="EMBL" id="KAG5309461.1"/>
    </source>
</evidence>
<feature type="non-terminal residue" evidence="2">
    <location>
        <position position="196"/>
    </location>
</feature>
<dbReference type="GO" id="GO:0005868">
    <property type="term" value="C:cytoplasmic dynein complex"/>
    <property type="evidence" value="ECO:0007669"/>
    <property type="project" value="TreeGrafter"/>
</dbReference>
<organism evidence="2 3">
    <name type="scientific">Acromyrmex insinuator</name>
    <dbReference type="NCBI Taxonomy" id="230686"/>
    <lineage>
        <taxon>Eukaryota</taxon>
        <taxon>Metazoa</taxon>
        <taxon>Ecdysozoa</taxon>
        <taxon>Arthropoda</taxon>
        <taxon>Hexapoda</taxon>
        <taxon>Insecta</taxon>
        <taxon>Pterygota</taxon>
        <taxon>Neoptera</taxon>
        <taxon>Endopterygota</taxon>
        <taxon>Hymenoptera</taxon>
        <taxon>Apocrita</taxon>
        <taxon>Aculeata</taxon>
        <taxon>Formicoidea</taxon>
        <taxon>Formicidae</taxon>
        <taxon>Myrmicinae</taxon>
        <taxon>Acromyrmex</taxon>
    </lineage>
</organism>
<dbReference type="GO" id="GO:0005737">
    <property type="term" value="C:cytoplasm"/>
    <property type="evidence" value="ECO:0007669"/>
    <property type="project" value="TreeGrafter"/>
</dbReference>
<dbReference type="InterPro" id="IPR005334">
    <property type="entry name" value="Tctex-1-like"/>
</dbReference>
<protein>
    <submittedName>
        <fullName evidence="2">TC1D1 protein</fullName>
    </submittedName>
</protein>
<dbReference type="GO" id="GO:0007018">
    <property type="term" value="P:microtubule-based movement"/>
    <property type="evidence" value="ECO:0007669"/>
    <property type="project" value="TreeGrafter"/>
</dbReference>
<sequence>MSKYQGKQDAVMPASKSKLWHTLSQKMSVKMLTDLENQPKKKTLSKLSVIGFNGASRLKRFLTSGQIPRYQNTYRLESYKAFHAVAVDKIIRDVMEIKLSTITSYQPDQTSKLCLEIAGDVLKAVYKKDYDSRKNICLIRIFYKIVTQVYIIQRFQQSMNAAFQCLWDVERDNYSYHVFENNHIYACCCVFGIYYD</sequence>
<dbReference type="Proteomes" id="UP000667349">
    <property type="component" value="Unassembled WGS sequence"/>
</dbReference>
<dbReference type="InterPro" id="IPR038586">
    <property type="entry name" value="Tctex-1-like_sf"/>
</dbReference>
<dbReference type="PANTHER" id="PTHR21255:SF7">
    <property type="entry name" value="DYNEIN LIGHT CHAIN TCTEX-TYPE PROTEIN 2B"/>
    <property type="match status" value="1"/>
</dbReference>
<comment type="caution">
    <text evidence="2">The sequence shown here is derived from an EMBL/GenBank/DDBJ whole genome shotgun (WGS) entry which is preliminary data.</text>
</comment>
<name>A0A836ECB8_9HYME</name>
<proteinExistence type="inferred from homology"/>
<comment type="similarity">
    <text evidence="1">Belongs to the dynein light chain Tctex-type family.</text>
</comment>
<dbReference type="PANTHER" id="PTHR21255">
    <property type="entry name" value="T-COMPLEX-ASSOCIATED-TESTIS-EXPRESSED 1/ DYNEIN LIGHT CHAIN"/>
    <property type="match status" value="1"/>
</dbReference>
<dbReference type="EMBL" id="JAANHZ010000587">
    <property type="protein sequence ID" value="KAG5309461.1"/>
    <property type="molecule type" value="Genomic_DNA"/>
</dbReference>
<accession>A0A836ECB8</accession>
<evidence type="ECO:0000256" key="1">
    <source>
        <dbReference type="ARBA" id="ARBA00005361"/>
    </source>
</evidence>
<feature type="non-terminal residue" evidence="2">
    <location>
        <position position="1"/>
    </location>
</feature>
<keyword evidence="3" id="KW-1185">Reference proteome</keyword>
<evidence type="ECO:0000313" key="3">
    <source>
        <dbReference type="Proteomes" id="UP000667349"/>
    </source>
</evidence>
<dbReference type="AlphaFoldDB" id="A0A836ECB8"/>